<sequence length="682" mass="77693">MSDKKFTNKLAETSSPYLLQHAHNPVDWLPWGPEALTKAKQEDKPIIVSIGYSACHWCHVMERESFENEDIAAIMNAHFVCIKVDREERPDVDQVYMEAVHAMGLQGGWPLNVFLLPDQRPFYGGTYFPPKGWAQLCNQIGRVFKEQRAELEKSAEGFMRSLGQAEAEKYGLTANDRKFTKAQLNQMFAKHAENFDLVKGGNNRAPKFPMPSVYRFLLFEGHLNDNTKATNHALNTLDQMAWGGIYDQIGGGFTRYSTDMDWFVPHFEKMLYDNGQLVTLYCEAYQKTQNPLYKNTIYQTIDWLARELTDKSGGFYSALDADSEGEEGKFYLWTMEEFEQILGLDAELLIEYYNLTAGNWEPGKNIPYRAISDEEFAKIHQLDLEELDDIVQSAHIRLMAVRDQRVRPGLDDKILAGWNGLMLKGLCGAYALFGEEKFITLARSNAHFLCEQMISDDGQLFRTHKNGKSTIDGYLEDYTSVIQGLTALYQITFDIHWLHIAEKLTEIAVDQFYDNADGFFFFTSSKSEKLIARKKEIFDNVIPSSNAMMAEALLDLGILLDKEVWVEMAKDMTNRMDRILNLAPQDVSNWSRVAGRLTYPTAEIVIVGDKPQEEVQKLAKHYIPNKVVAGMKPGEKSSLPLLEGRTAIDGQPTFYLCYNKACQLPVNSIDALIEQIRLSESQ</sequence>
<dbReference type="AlphaFoldDB" id="A0A1I0QXD5"/>
<dbReference type="InterPro" id="IPR024705">
    <property type="entry name" value="Ssp411"/>
</dbReference>
<dbReference type="InterPro" id="IPR036249">
    <property type="entry name" value="Thioredoxin-like_sf"/>
</dbReference>
<dbReference type="InterPro" id="IPR008928">
    <property type="entry name" value="6-hairpin_glycosidase_sf"/>
</dbReference>
<accession>A0A1I0QXD5</accession>
<proteinExistence type="predicted"/>
<reference evidence="3" key="1">
    <citation type="submission" date="2016-10" db="EMBL/GenBank/DDBJ databases">
        <authorList>
            <person name="Varghese N."/>
            <person name="Submissions S."/>
        </authorList>
    </citation>
    <scope>NUCLEOTIDE SEQUENCE [LARGE SCALE GENOMIC DNA]</scope>
    <source>
        <strain evidence="3">CGMCC 1.12402</strain>
    </source>
</reference>
<evidence type="ECO:0000313" key="2">
    <source>
        <dbReference type="EMBL" id="SEW32456.1"/>
    </source>
</evidence>
<dbReference type="CDD" id="cd02955">
    <property type="entry name" value="SSP411"/>
    <property type="match status" value="1"/>
</dbReference>
<dbReference type="PIRSF" id="PIRSF006402">
    <property type="entry name" value="UCP006402_thioredoxin"/>
    <property type="match status" value="1"/>
</dbReference>
<evidence type="ECO:0000259" key="1">
    <source>
        <dbReference type="Pfam" id="PF03190"/>
    </source>
</evidence>
<dbReference type="Proteomes" id="UP000199437">
    <property type="component" value="Unassembled WGS sequence"/>
</dbReference>
<dbReference type="OrthoDB" id="9762614at2"/>
<dbReference type="GO" id="GO:0005975">
    <property type="term" value="P:carbohydrate metabolic process"/>
    <property type="evidence" value="ECO:0007669"/>
    <property type="project" value="InterPro"/>
</dbReference>
<keyword evidence="3" id="KW-1185">Reference proteome</keyword>
<dbReference type="Gene3D" id="1.50.10.20">
    <property type="match status" value="1"/>
</dbReference>
<dbReference type="Pfam" id="PF03190">
    <property type="entry name" value="Thioredox_DsbH"/>
    <property type="match status" value="1"/>
</dbReference>
<organism evidence="2 3">
    <name type="scientific">Roseivirga pacifica</name>
    <dbReference type="NCBI Taxonomy" id="1267423"/>
    <lineage>
        <taxon>Bacteria</taxon>
        <taxon>Pseudomonadati</taxon>
        <taxon>Bacteroidota</taxon>
        <taxon>Cytophagia</taxon>
        <taxon>Cytophagales</taxon>
        <taxon>Roseivirgaceae</taxon>
        <taxon>Roseivirga</taxon>
    </lineage>
</organism>
<evidence type="ECO:0000313" key="3">
    <source>
        <dbReference type="Proteomes" id="UP000199437"/>
    </source>
</evidence>
<dbReference type="RefSeq" id="WP_090259252.1">
    <property type="nucleotide sequence ID" value="NZ_FOIR01000002.1"/>
</dbReference>
<protein>
    <recommendedName>
        <fullName evidence="1">Spermatogenesis-associated protein 20-like TRX domain-containing protein</fullName>
    </recommendedName>
</protein>
<feature type="domain" description="Spermatogenesis-associated protein 20-like TRX" evidence="1">
    <location>
        <begin position="7"/>
        <end position="162"/>
    </location>
</feature>
<dbReference type="PANTHER" id="PTHR42899">
    <property type="entry name" value="SPERMATOGENESIS-ASSOCIATED PROTEIN 20"/>
    <property type="match status" value="1"/>
</dbReference>
<dbReference type="GeneID" id="99987549"/>
<gene>
    <name evidence="2" type="ORF">SAMN05216290_2864</name>
</gene>
<dbReference type="PANTHER" id="PTHR42899:SF1">
    <property type="entry name" value="SPERMATOGENESIS-ASSOCIATED PROTEIN 20"/>
    <property type="match status" value="1"/>
</dbReference>
<dbReference type="STRING" id="1267423.SAMN05216290_2864"/>
<dbReference type="EMBL" id="FOIR01000002">
    <property type="protein sequence ID" value="SEW32456.1"/>
    <property type="molecule type" value="Genomic_DNA"/>
</dbReference>
<name>A0A1I0QXD5_9BACT</name>
<dbReference type="SUPFAM" id="SSF52833">
    <property type="entry name" value="Thioredoxin-like"/>
    <property type="match status" value="1"/>
</dbReference>
<dbReference type="SUPFAM" id="SSF48208">
    <property type="entry name" value="Six-hairpin glycosidases"/>
    <property type="match status" value="1"/>
</dbReference>
<dbReference type="Gene3D" id="3.40.30.10">
    <property type="entry name" value="Glutaredoxin"/>
    <property type="match status" value="1"/>
</dbReference>
<dbReference type="InterPro" id="IPR004879">
    <property type="entry name" value="Ssp411-like_TRX"/>
</dbReference>